<reference evidence="2" key="2">
    <citation type="submission" date="2013-10" db="EMBL/GenBank/DDBJ databases">
        <authorList>
            <person name="Aslett M."/>
        </authorList>
    </citation>
    <scope>NUCLEOTIDE SEQUENCE [LARGE SCALE GENOMIC DNA]</scope>
    <source>
        <strain evidence="2">Houghton</strain>
    </source>
</reference>
<protein>
    <submittedName>
        <fullName evidence="2">Uncharacterized protein</fullName>
    </submittedName>
</protein>
<keyword evidence="3" id="KW-1185">Reference proteome</keyword>
<evidence type="ECO:0000313" key="3">
    <source>
        <dbReference type="Proteomes" id="UP000030750"/>
    </source>
</evidence>
<dbReference type="VEuPathDB" id="ToxoDB:EBH_0011440"/>
<dbReference type="OrthoDB" id="10514433at2759"/>
<dbReference type="Proteomes" id="UP000030750">
    <property type="component" value="Unassembled WGS sequence"/>
</dbReference>
<gene>
    <name evidence="2" type="ORF">EBH_0011440</name>
</gene>
<feature type="compositionally biased region" description="Gly residues" evidence="1">
    <location>
        <begin position="433"/>
        <end position="444"/>
    </location>
</feature>
<evidence type="ECO:0000313" key="2">
    <source>
        <dbReference type="EMBL" id="CDJ46248.1"/>
    </source>
</evidence>
<feature type="region of interest" description="Disordered" evidence="1">
    <location>
        <begin position="1"/>
        <end position="35"/>
    </location>
</feature>
<feature type="region of interest" description="Disordered" evidence="1">
    <location>
        <begin position="330"/>
        <end position="444"/>
    </location>
</feature>
<dbReference type="EMBL" id="HG710332">
    <property type="protein sequence ID" value="CDJ46248.1"/>
    <property type="molecule type" value="Genomic_DNA"/>
</dbReference>
<sequence length="444" mass="47364">MEAGAQGNSAPAPMVPQEPSSGPSATATPPKREEGVVVECDAPVLPEEEEVTYSLTGRTVLACEADWQLELSTEISAGGLLSRLRQCLCIDWERLDMFKRAFEREQEEFKKSFEFMKGRLARYQAEFLQTLPLMPSVISELKADLVEAYCNWRAVQGIAADVQDRTEQLIQEYDDLDIELCTMEERSAVAVQTPGNSNNQIQEESQTATDATLKEKARLKMIDRTVTAKEREHRAQLRLSVTEENRKELVEVGDSVFPNNLTLASITPLWAEPLSPPAPVSETGRIAPPPTPTHEHQELILLGLAPSVFEIQLMAFTQLSALASSQQAELRTETGPVENMNTDDSDLSDSAAAAAPAAPPAAAPAAPGEGLGVGPYPSCCSDSSADSSMEGSIDSSTDSNIDSNTDSSTGSSTGSSSSSNAGSSSSNSSGSFGNPGGFGTRHAS</sequence>
<organism evidence="2 3">
    <name type="scientific">Eimeria brunetti</name>
    <dbReference type="NCBI Taxonomy" id="51314"/>
    <lineage>
        <taxon>Eukaryota</taxon>
        <taxon>Sar</taxon>
        <taxon>Alveolata</taxon>
        <taxon>Apicomplexa</taxon>
        <taxon>Conoidasida</taxon>
        <taxon>Coccidia</taxon>
        <taxon>Eucoccidiorida</taxon>
        <taxon>Eimeriorina</taxon>
        <taxon>Eimeriidae</taxon>
        <taxon>Eimeria</taxon>
    </lineage>
</organism>
<dbReference type="AlphaFoldDB" id="U6LAK2"/>
<evidence type="ECO:0000256" key="1">
    <source>
        <dbReference type="SAM" id="MobiDB-lite"/>
    </source>
</evidence>
<accession>U6LAK2</accession>
<feature type="compositionally biased region" description="Low complexity" evidence="1">
    <location>
        <begin position="19"/>
        <end position="29"/>
    </location>
</feature>
<proteinExistence type="predicted"/>
<reference evidence="2" key="1">
    <citation type="submission" date="2013-10" db="EMBL/GenBank/DDBJ databases">
        <title>Genomic analysis of the causative agents of coccidiosis in chickens.</title>
        <authorList>
            <person name="Reid A.J."/>
            <person name="Blake D."/>
            <person name="Billington K."/>
            <person name="Browne H."/>
            <person name="Dunn M."/>
            <person name="Hung S."/>
            <person name="Kawahara F."/>
            <person name="Miranda-Saavedra D."/>
            <person name="Mourier T."/>
            <person name="Nagra H."/>
            <person name="Otto T.D."/>
            <person name="Rawlings N."/>
            <person name="Sanchez A."/>
            <person name="Sanders M."/>
            <person name="Subramaniam C."/>
            <person name="Tay Y."/>
            <person name="Dear P."/>
            <person name="Doerig C."/>
            <person name="Gruber A."/>
            <person name="Parkinson J."/>
            <person name="Shirley M."/>
            <person name="Wan K.L."/>
            <person name="Berriman M."/>
            <person name="Tomley F."/>
            <person name="Pain A."/>
        </authorList>
    </citation>
    <scope>NUCLEOTIDE SEQUENCE [LARGE SCALE GENOMIC DNA]</scope>
    <source>
        <strain evidence="2">Houghton</strain>
    </source>
</reference>
<feature type="compositionally biased region" description="Low complexity" evidence="1">
    <location>
        <begin position="378"/>
        <end position="431"/>
    </location>
</feature>
<name>U6LAK2_9EIME</name>